<dbReference type="SUPFAM" id="SSF53756">
    <property type="entry name" value="UDP-Glycosyltransferase/glycogen phosphorylase"/>
    <property type="match status" value="1"/>
</dbReference>
<dbReference type="GO" id="GO:0016758">
    <property type="term" value="F:hexosyltransferase activity"/>
    <property type="evidence" value="ECO:0007669"/>
    <property type="project" value="TreeGrafter"/>
</dbReference>
<evidence type="ECO:0000313" key="3">
    <source>
        <dbReference type="Proteomes" id="UP000557717"/>
    </source>
</evidence>
<dbReference type="PANTHER" id="PTHR45947">
    <property type="entry name" value="SULFOQUINOVOSYL TRANSFERASE SQD2"/>
    <property type="match status" value="1"/>
</dbReference>
<accession>A0A840V299</accession>
<dbReference type="RefSeq" id="WP_184017120.1">
    <property type="nucleotide sequence ID" value="NZ_JACHFD010000005.1"/>
</dbReference>
<keyword evidence="2" id="KW-0808">Transferase</keyword>
<sequence>MRLLFYNDRPVFGGHEAMTLHGLEALLEDGRWQLHFIASEENTTLLKHLADLARRYPQLTFEETDEQPTTFEAARHFICRGRISDLATTIERHAPDAVVSVQGGLELSSLGILAARRAGVKAISYLAMPHTYKTTGARLASVLDRLTPSLIGMPHAYITLSDEMAALLRERGATVPVEVLYPGIDTALFHPGDQQTARRALSLPLETPVFACVGRIDFHQKQQDRLLRALARPALADCHLVFAGDGPDSATLDEMIQARGLASRVRRWPWADTAQLYRAADAVVIPSRYEGVPLVMLEALACGVPVLGTDRDGMRDILPENFRIDASSSLALSRELRGFLDGPRQAPPAELCQAIRTKMSLEAFRHRFREILDQLITGSSFSPVG</sequence>
<organism evidence="2 3">
    <name type="scientific">Haloferula luteola</name>
    <dbReference type="NCBI Taxonomy" id="595692"/>
    <lineage>
        <taxon>Bacteria</taxon>
        <taxon>Pseudomonadati</taxon>
        <taxon>Verrucomicrobiota</taxon>
        <taxon>Verrucomicrobiia</taxon>
        <taxon>Verrucomicrobiales</taxon>
        <taxon>Verrucomicrobiaceae</taxon>
        <taxon>Haloferula</taxon>
    </lineage>
</organism>
<dbReference type="Pfam" id="PF00534">
    <property type="entry name" value="Glycos_transf_1"/>
    <property type="match status" value="1"/>
</dbReference>
<evidence type="ECO:0000259" key="1">
    <source>
        <dbReference type="Pfam" id="PF00534"/>
    </source>
</evidence>
<reference evidence="2 3" key="1">
    <citation type="submission" date="2020-08" db="EMBL/GenBank/DDBJ databases">
        <title>Genomic Encyclopedia of Type Strains, Phase IV (KMG-IV): sequencing the most valuable type-strain genomes for metagenomic binning, comparative biology and taxonomic classification.</title>
        <authorList>
            <person name="Goeker M."/>
        </authorList>
    </citation>
    <scope>NUCLEOTIDE SEQUENCE [LARGE SCALE GENOMIC DNA]</scope>
    <source>
        <strain evidence="2 3">YC6886</strain>
    </source>
</reference>
<dbReference type="CDD" id="cd03801">
    <property type="entry name" value="GT4_PimA-like"/>
    <property type="match status" value="1"/>
</dbReference>
<dbReference type="Gene3D" id="3.40.50.2000">
    <property type="entry name" value="Glycogen Phosphorylase B"/>
    <property type="match status" value="2"/>
</dbReference>
<proteinExistence type="predicted"/>
<keyword evidence="3" id="KW-1185">Reference proteome</keyword>
<name>A0A840V299_9BACT</name>
<dbReference type="EMBL" id="JACHFD010000005">
    <property type="protein sequence ID" value="MBB5351176.1"/>
    <property type="molecule type" value="Genomic_DNA"/>
</dbReference>
<dbReference type="InterPro" id="IPR001296">
    <property type="entry name" value="Glyco_trans_1"/>
</dbReference>
<feature type="domain" description="Glycosyl transferase family 1" evidence="1">
    <location>
        <begin position="194"/>
        <end position="343"/>
    </location>
</feature>
<dbReference type="InterPro" id="IPR050194">
    <property type="entry name" value="Glycosyltransferase_grp1"/>
</dbReference>
<dbReference type="AlphaFoldDB" id="A0A840V299"/>
<evidence type="ECO:0000313" key="2">
    <source>
        <dbReference type="EMBL" id="MBB5351176.1"/>
    </source>
</evidence>
<dbReference type="PANTHER" id="PTHR45947:SF3">
    <property type="entry name" value="SULFOQUINOVOSYL TRANSFERASE SQD2"/>
    <property type="match status" value="1"/>
</dbReference>
<gene>
    <name evidence="2" type="ORF">HNR46_001410</name>
</gene>
<dbReference type="Proteomes" id="UP000557717">
    <property type="component" value="Unassembled WGS sequence"/>
</dbReference>
<comment type="caution">
    <text evidence="2">The sequence shown here is derived from an EMBL/GenBank/DDBJ whole genome shotgun (WGS) entry which is preliminary data.</text>
</comment>
<protein>
    <submittedName>
        <fullName evidence="2">Glycosyltransferase involved in cell wall biosynthesis</fullName>
    </submittedName>
</protein>